<name>A0ABU0LV81_9HYPH</name>
<evidence type="ECO:0000313" key="5">
    <source>
        <dbReference type="EMBL" id="MDQ0512518.1"/>
    </source>
</evidence>
<dbReference type="Pfam" id="PF13439">
    <property type="entry name" value="Glyco_transf_4"/>
    <property type="match status" value="1"/>
</dbReference>
<organism evidence="5 6">
    <name type="scientific">Ancylobacter amanitiformis</name>
    <dbReference type="NCBI Taxonomy" id="217069"/>
    <lineage>
        <taxon>Bacteria</taxon>
        <taxon>Pseudomonadati</taxon>
        <taxon>Pseudomonadota</taxon>
        <taxon>Alphaproteobacteria</taxon>
        <taxon>Hyphomicrobiales</taxon>
        <taxon>Xanthobacteraceae</taxon>
        <taxon>Ancylobacter</taxon>
    </lineage>
</organism>
<keyword evidence="6" id="KW-1185">Reference proteome</keyword>
<dbReference type="Gene3D" id="3.40.50.2000">
    <property type="entry name" value="Glycogen Phosphorylase B"/>
    <property type="match status" value="2"/>
</dbReference>
<sequence>MRLRGDEEGLGAPPVEGLGAPPVMEGRAGGRGSVLIDGYNLALEAGTGVATYARNLSFACGALGYRTEILYGTRAAPSADPLLREISFFDPNVGSPSFLLEVGRRLAQLCTSPMGIRARDVPLSGRVISRSFQSRLPHYDRIWNAPELFSRSYWHFRAYQHFLTVSGVTRPDLMHWTYPLPIRLPGTRNIYTLHDLVPLRLPFTTLDNKKFYKRMIEGVLKRADHIVTVSEASKRDIVDLFGYPEEKITNTYQAVSIPRKYADKSDDLVREEVEGAFGLPYKGYFLFFGAIEPKKNISRLIEAYLASQVSEPLVLLGKTAWKAGEELRFLNEGSNRYLEQLDNLTFVRDRVRRFDYAPFPLLVSLIRGAKALVFPSLYEGFGLPVLEAMSLGTPVISSNTASIPEVAGNAALLVDPYDPRAIADAIKTLSVDADLRTALSGRGRAQAALFSEERYRARLSALYDRLIPEPATRR</sequence>
<evidence type="ECO:0000259" key="4">
    <source>
        <dbReference type="Pfam" id="PF13439"/>
    </source>
</evidence>
<evidence type="ECO:0000256" key="2">
    <source>
        <dbReference type="SAM" id="MobiDB-lite"/>
    </source>
</evidence>
<dbReference type="InterPro" id="IPR028098">
    <property type="entry name" value="Glyco_trans_4-like_N"/>
</dbReference>
<feature type="domain" description="Glycosyl transferase family 1" evidence="3">
    <location>
        <begin position="283"/>
        <end position="444"/>
    </location>
</feature>
<dbReference type="PANTHER" id="PTHR46401">
    <property type="entry name" value="GLYCOSYLTRANSFERASE WBBK-RELATED"/>
    <property type="match status" value="1"/>
</dbReference>
<dbReference type="EMBL" id="JAUSVR010000013">
    <property type="protein sequence ID" value="MDQ0512518.1"/>
    <property type="molecule type" value="Genomic_DNA"/>
</dbReference>
<dbReference type="SUPFAM" id="SSF53756">
    <property type="entry name" value="UDP-Glycosyltransferase/glycogen phosphorylase"/>
    <property type="match status" value="1"/>
</dbReference>
<feature type="region of interest" description="Disordered" evidence="2">
    <location>
        <begin position="1"/>
        <end position="23"/>
    </location>
</feature>
<accession>A0ABU0LV81</accession>
<evidence type="ECO:0000259" key="3">
    <source>
        <dbReference type="Pfam" id="PF00534"/>
    </source>
</evidence>
<keyword evidence="1" id="KW-0808">Transferase</keyword>
<proteinExistence type="predicted"/>
<dbReference type="RefSeq" id="WP_306891197.1">
    <property type="nucleotide sequence ID" value="NZ_JAUSVR010000013.1"/>
</dbReference>
<dbReference type="Pfam" id="PF00534">
    <property type="entry name" value="Glycos_transf_1"/>
    <property type="match status" value="1"/>
</dbReference>
<dbReference type="CDD" id="cd03809">
    <property type="entry name" value="GT4_MtfB-like"/>
    <property type="match status" value="1"/>
</dbReference>
<protein>
    <submittedName>
        <fullName evidence="5">Glycosyltransferase involved in cell wall biosynthesis</fullName>
    </submittedName>
</protein>
<comment type="caution">
    <text evidence="5">The sequence shown here is derived from an EMBL/GenBank/DDBJ whole genome shotgun (WGS) entry which is preliminary data.</text>
</comment>
<gene>
    <name evidence="5" type="ORF">QOZ99_003428</name>
</gene>
<dbReference type="PANTHER" id="PTHR46401:SF2">
    <property type="entry name" value="GLYCOSYLTRANSFERASE WBBK-RELATED"/>
    <property type="match status" value="1"/>
</dbReference>
<evidence type="ECO:0000313" key="6">
    <source>
        <dbReference type="Proteomes" id="UP001235094"/>
    </source>
</evidence>
<evidence type="ECO:0000256" key="1">
    <source>
        <dbReference type="ARBA" id="ARBA00022679"/>
    </source>
</evidence>
<reference evidence="5 6" key="1">
    <citation type="submission" date="2023-07" db="EMBL/GenBank/DDBJ databases">
        <title>Genomic Encyclopedia of Type Strains, Phase IV (KMG-IV): sequencing the most valuable type-strain genomes for metagenomic binning, comparative biology and taxonomic classification.</title>
        <authorList>
            <person name="Goeker M."/>
        </authorList>
    </citation>
    <scope>NUCLEOTIDE SEQUENCE [LARGE SCALE GENOMIC DNA]</scope>
    <source>
        <strain evidence="5 6">DSM 15561</strain>
    </source>
</reference>
<dbReference type="InterPro" id="IPR001296">
    <property type="entry name" value="Glyco_trans_1"/>
</dbReference>
<dbReference type="Proteomes" id="UP001235094">
    <property type="component" value="Unassembled WGS sequence"/>
</dbReference>
<feature type="domain" description="Glycosyltransferase subfamily 4-like N-terminal" evidence="4">
    <location>
        <begin position="48"/>
        <end position="249"/>
    </location>
</feature>